<feature type="compositionally biased region" description="Polar residues" evidence="1">
    <location>
        <begin position="488"/>
        <end position="501"/>
    </location>
</feature>
<accession>A0A067MCZ1</accession>
<dbReference type="InParanoid" id="A0A067MCZ1"/>
<reference evidence="4" key="1">
    <citation type="journal article" date="2014" name="Proc. Natl. Acad. Sci. U.S.A.">
        <title>Extensive sampling of basidiomycete genomes demonstrates inadequacy of the white-rot/brown-rot paradigm for wood decay fungi.</title>
        <authorList>
            <person name="Riley R."/>
            <person name="Salamov A.A."/>
            <person name="Brown D.W."/>
            <person name="Nagy L.G."/>
            <person name="Floudas D."/>
            <person name="Held B.W."/>
            <person name="Levasseur A."/>
            <person name="Lombard V."/>
            <person name="Morin E."/>
            <person name="Otillar R."/>
            <person name="Lindquist E.A."/>
            <person name="Sun H."/>
            <person name="LaButti K.M."/>
            <person name="Schmutz J."/>
            <person name="Jabbour D."/>
            <person name="Luo H."/>
            <person name="Baker S.E."/>
            <person name="Pisabarro A.G."/>
            <person name="Walton J.D."/>
            <person name="Blanchette R.A."/>
            <person name="Henrissat B."/>
            <person name="Martin F."/>
            <person name="Cullen D."/>
            <person name="Hibbett D.S."/>
            <person name="Grigoriev I.V."/>
        </authorList>
    </citation>
    <scope>NUCLEOTIDE SEQUENCE [LARGE SCALE GENOMIC DNA]</scope>
    <source>
        <strain evidence="4">FD-172 SS1</strain>
    </source>
</reference>
<evidence type="ECO:0000313" key="3">
    <source>
        <dbReference type="EMBL" id="KDQ09446.1"/>
    </source>
</evidence>
<sequence>MSLFFDLKAEHQDAVLRNSNYLRGIRIHRNAHPEASSQNIASLRGSAGVVSDDLNNVKSGIEVISTSSERDFKYIQHGWTKASVAVQPPGIRVIAEPSKWEFPPAASGTGTGKLVYTTARYLIPRATIRMDVEDLRPTNGFVDSVNVALAQGDRASKLGELRRVFERWGHVITTRFEVGCSLVTTCTEIIPSMEEQQDVEETLQARLSALMRLVQPKDESDKPILLDLSAKGGHTDSLATMDIRSWLSSTGDPSLWRVIRVSEVAPTIDLLDAPLRTAINDLYPSPVYDLPSRISAWKTKCSVETPLNIDVSQSLTISAWVCSGDWNESRRCFLSLESPATPFSIIWLGSYCKDWEKDAPLYAFLAFDSTKEDQVVMNAEVAPQAVVRGAWTHIVFVQRWGEPQHRDKWMLYVNGTKTASKLISSPLPQLPNVSVVVGRGKYKGRKVHGWYGQVENVKVYQHVLSNDEIKAEGDPQRKPLPGDCSVEEQLQPQESRSQLSV</sequence>
<dbReference type="EMBL" id="KL198078">
    <property type="protein sequence ID" value="KDQ09446.1"/>
    <property type="molecule type" value="Genomic_DNA"/>
</dbReference>
<dbReference type="Gene3D" id="2.60.120.200">
    <property type="match status" value="1"/>
</dbReference>
<dbReference type="Pfam" id="PF22693">
    <property type="entry name" value="MACPF_1"/>
    <property type="match status" value="1"/>
</dbReference>
<dbReference type="OrthoDB" id="3156891at2759"/>
<evidence type="ECO:0000256" key="1">
    <source>
        <dbReference type="SAM" id="MobiDB-lite"/>
    </source>
</evidence>
<dbReference type="InterPro" id="IPR054586">
    <property type="entry name" value="MACPF_1_fungal"/>
</dbReference>
<protein>
    <recommendedName>
        <fullName evidence="2">MACPF-like domain-containing protein</fullName>
    </recommendedName>
</protein>
<dbReference type="SUPFAM" id="SSF49899">
    <property type="entry name" value="Concanavalin A-like lectins/glucanases"/>
    <property type="match status" value="1"/>
</dbReference>
<dbReference type="Proteomes" id="UP000027195">
    <property type="component" value="Unassembled WGS sequence"/>
</dbReference>
<dbReference type="AlphaFoldDB" id="A0A067MCZ1"/>
<evidence type="ECO:0000313" key="4">
    <source>
        <dbReference type="Proteomes" id="UP000027195"/>
    </source>
</evidence>
<organism evidence="3 4">
    <name type="scientific">Botryobasidium botryosum (strain FD-172 SS1)</name>
    <dbReference type="NCBI Taxonomy" id="930990"/>
    <lineage>
        <taxon>Eukaryota</taxon>
        <taxon>Fungi</taxon>
        <taxon>Dikarya</taxon>
        <taxon>Basidiomycota</taxon>
        <taxon>Agaricomycotina</taxon>
        <taxon>Agaricomycetes</taxon>
        <taxon>Cantharellales</taxon>
        <taxon>Botryobasidiaceae</taxon>
        <taxon>Botryobasidium</taxon>
    </lineage>
</organism>
<name>A0A067MCZ1_BOTB1</name>
<dbReference type="HOGENOM" id="CLU_543993_0_0_1"/>
<keyword evidence="4" id="KW-1185">Reference proteome</keyword>
<proteinExistence type="predicted"/>
<feature type="region of interest" description="Disordered" evidence="1">
    <location>
        <begin position="470"/>
        <end position="501"/>
    </location>
</feature>
<dbReference type="InterPro" id="IPR013320">
    <property type="entry name" value="ConA-like_dom_sf"/>
</dbReference>
<evidence type="ECO:0000259" key="2">
    <source>
        <dbReference type="Pfam" id="PF22693"/>
    </source>
</evidence>
<gene>
    <name evidence="3" type="ORF">BOTBODRAFT_191077</name>
</gene>
<feature type="domain" description="MACPF-like" evidence="2">
    <location>
        <begin position="22"/>
        <end position="276"/>
    </location>
</feature>
<dbReference type="Pfam" id="PF13385">
    <property type="entry name" value="Laminin_G_3"/>
    <property type="match status" value="1"/>
</dbReference>